<protein>
    <recommendedName>
        <fullName evidence="7">MPN domain-containing protein</fullName>
    </recommendedName>
</protein>
<name>A0A4U5LXJ5_STECR</name>
<dbReference type="Pfam" id="PF01398">
    <property type="entry name" value="JAB"/>
    <property type="match status" value="1"/>
</dbReference>
<evidence type="ECO:0000256" key="3">
    <source>
        <dbReference type="ARBA" id="ARBA00022801"/>
    </source>
</evidence>
<dbReference type="EMBL" id="AZBU02000011">
    <property type="protein sequence ID" value="TKR60937.1"/>
    <property type="molecule type" value="Genomic_DNA"/>
</dbReference>
<dbReference type="OrthoDB" id="605656at2759"/>
<evidence type="ECO:0000256" key="4">
    <source>
        <dbReference type="ARBA" id="ARBA00022833"/>
    </source>
</evidence>
<keyword evidence="2" id="KW-0479">Metal-binding</keyword>
<dbReference type="InterPro" id="IPR050242">
    <property type="entry name" value="JAMM_MPN+_peptidase_M67A"/>
</dbReference>
<keyword evidence="4" id="KW-0862">Zinc</keyword>
<evidence type="ECO:0000313" key="8">
    <source>
        <dbReference type="EMBL" id="TKR60937.1"/>
    </source>
</evidence>
<evidence type="ECO:0000313" key="9">
    <source>
        <dbReference type="Proteomes" id="UP000298663"/>
    </source>
</evidence>
<dbReference type="GO" id="GO:0006508">
    <property type="term" value="P:proteolysis"/>
    <property type="evidence" value="ECO:0007669"/>
    <property type="project" value="UniProtKB-KW"/>
</dbReference>
<dbReference type="InterPro" id="IPR056263">
    <property type="entry name" value="RPN11_C"/>
</dbReference>
<keyword evidence="3" id="KW-0378">Hydrolase</keyword>
<gene>
    <name evidence="8" type="ORF">L596_028118</name>
</gene>
<evidence type="ECO:0000256" key="2">
    <source>
        <dbReference type="ARBA" id="ARBA00022723"/>
    </source>
</evidence>
<dbReference type="FunFam" id="3.40.140.10:FF:000026">
    <property type="entry name" value="26S proteasome non-ATPase regulatory subunit 14"/>
    <property type="match status" value="1"/>
</dbReference>
<evidence type="ECO:0000256" key="1">
    <source>
        <dbReference type="ARBA" id="ARBA00022670"/>
    </source>
</evidence>
<keyword evidence="1" id="KW-0645">Protease</keyword>
<dbReference type="GO" id="GO:0008237">
    <property type="term" value="F:metallopeptidase activity"/>
    <property type="evidence" value="ECO:0007669"/>
    <property type="project" value="UniProtKB-KW"/>
</dbReference>
<dbReference type="InterPro" id="IPR037518">
    <property type="entry name" value="MPN"/>
</dbReference>
<reference evidence="8 9" key="1">
    <citation type="journal article" date="2015" name="Genome Biol.">
        <title>Comparative genomics of Steinernema reveals deeply conserved gene regulatory networks.</title>
        <authorList>
            <person name="Dillman A.R."/>
            <person name="Macchietto M."/>
            <person name="Porter C.F."/>
            <person name="Rogers A."/>
            <person name="Williams B."/>
            <person name="Antoshechkin I."/>
            <person name="Lee M.M."/>
            <person name="Goodwin Z."/>
            <person name="Lu X."/>
            <person name="Lewis E.E."/>
            <person name="Goodrich-Blair H."/>
            <person name="Stock S.P."/>
            <person name="Adams B.J."/>
            <person name="Sternberg P.W."/>
            <person name="Mortazavi A."/>
        </authorList>
    </citation>
    <scope>NUCLEOTIDE SEQUENCE [LARGE SCALE GENOMIC DNA]</scope>
    <source>
        <strain evidence="8 9">ALL</strain>
    </source>
</reference>
<dbReference type="Pfam" id="PF23594">
    <property type="entry name" value="RPN11_C"/>
    <property type="match status" value="1"/>
</dbReference>
<keyword evidence="6" id="KW-0482">Metalloprotease</keyword>
<evidence type="ECO:0000256" key="5">
    <source>
        <dbReference type="ARBA" id="ARBA00022942"/>
    </source>
</evidence>
<keyword evidence="9" id="KW-1185">Reference proteome</keyword>
<evidence type="ECO:0000256" key="6">
    <source>
        <dbReference type="ARBA" id="ARBA00023049"/>
    </source>
</evidence>
<dbReference type="STRING" id="34508.A0A4U5LXJ5"/>
<sequence length="401" mass="44423">MTTVLIQMPNETNPRRSHNGVPVVVASHRHCKCRRLFIVDVPLRSRFQSPPHLVGRSSSSTLRTSLRPEAALSPKMDRLLQLAGISMGAATAPQDNAKHPDTQETVYISSLALLKMLKHGRAGVPMEVMGLMLGEFVDDYTIKVNDVFAMPQSGTGVSVEAVDPVFQTKMLDMLKQTGRSEMVVGWYHSHPGFGCWLSSVDINTQQSFEALSERAVAVVVDPIQSVKGKVVIDAFRTINLMALASSGSTRLAPTGEARQTTSNLGHLVKANITAAIHGLGTRYYSLPISYKMGQKDQSMLQCVHKNHWSDGLKMRKFSVQNKDNTEHAKELLKFTKMFRKDIVANQQLTKKEKELKAVGRLNAKRRLEDSARTLMRENIIQGLSSAANTKAFSTLNVTRAW</sequence>
<accession>A0A4U5LXJ5</accession>
<organism evidence="8 9">
    <name type="scientific">Steinernema carpocapsae</name>
    <name type="common">Entomopathogenic nematode</name>
    <dbReference type="NCBI Taxonomy" id="34508"/>
    <lineage>
        <taxon>Eukaryota</taxon>
        <taxon>Metazoa</taxon>
        <taxon>Ecdysozoa</taxon>
        <taxon>Nematoda</taxon>
        <taxon>Chromadorea</taxon>
        <taxon>Rhabditida</taxon>
        <taxon>Tylenchina</taxon>
        <taxon>Panagrolaimomorpha</taxon>
        <taxon>Strongyloidoidea</taxon>
        <taxon>Steinernematidae</taxon>
        <taxon>Steinernema</taxon>
    </lineage>
</organism>
<dbReference type="AlphaFoldDB" id="A0A4U5LXJ5"/>
<dbReference type="GO" id="GO:0046872">
    <property type="term" value="F:metal ion binding"/>
    <property type="evidence" value="ECO:0007669"/>
    <property type="project" value="UniProtKB-KW"/>
</dbReference>
<dbReference type="Gene3D" id="3.40.140.10">
    <property type="entry name" value="Cytidine Deaminase, domain 2"/>
    <property type="match status" value="1"/>
</dbReference>
<comment type="caution">
    <text evidence="8">The sequence shown here is derived from an EMBL/GenBank/DDBJ whole genome shotgun (WGS) entry which is preliminary data.</text>
</comment>
<dbReference type="PROSITE" id="PS50249">
    <property type="entry name" value="MPN"/>
    <property type="match status" value="1"/>
</dbReference>
<keyword evidence="5" id="KW-0647">Proteasome</keyword>
<proteinExistence type="predicted"/>
<feature type="domain" description="MPN" evidence="7">
    <location>
        <begin position="106"/>
        <end position="241"/>
    </location>
</feature>
<dbReference type="Proteomes" id="UP000298663">
    <property type="component" value="Unassembled WGS sequence"/>
</dbReference>
<dbReference type="InterPro" id="IPR000555">
    <property type="entry name" value="JAMM/MPN+_dom"/>
</dbReference>
<evidence type="ECO:0000259" key="7">
    <source>
        <dbReference type="PROSITE" id="PS50249"/>
    </source>
</evidence>
<reference evidence="8 9" key="2">
    <citation type="journal article" date="2019" name="G3 (Bethesda)">
        <title>Hybrid Assembly of the Genome of the Entomopathogenic Nematode Steinernema carpocapsae Identifies the X-Chromosome.</title>
        <authorList>
            <person name="Serra L."/>
            <person name="Macchietto M."/>
            <person name="Macias-Munoz A."/>
            <person name="McGill C.J."/>
            <person name="Rodriguez I.M."/>
            <person name="Rodriguez B."/>
            <person name="Murad R."/>
            <person name="Mortazavi A."/>
        </authorList>
    </citation>
    <scope>NUCLEOTIDE SEQUENCE [LARGE SCALE GENOMIC DNA]</scope>
    <source>
        <strain evidence="8 9">ALL</strain>
    </source>
</reference>
<dbReference type="GO" id="GO:0000502">
    <property type="term" value="C:proteasome complex"/>
    <property type="evidence" value="ECO:0007669"/>
    <property type="project" value="UniProtKB-KW"/>
</dbReference>
<dbReference type="PANTHER" id="PTHR10410">
    <property type="entry name" value="EUKARYOTIC TRANSLATION INITIATION FACTOR 3 -RELATED"/>
    <property type="match status" value="1"/>
</dbReference>
<dbReference type="CDD" id="cd08069">
    <property type="entry name" value="MPN_RPN11_CSN5"/>
    <property type="match status" value="1"/>
</dbReference>
<dbReference type="SUPFAM" id="SSF102712">
    <property type="entry name" value="JAB1/MPN domain"/>
    <property type="match status" value="1"/>
</dbReference>
<dbReference type="SMART" id="SM00232">
    <property type="entry name" value="JAB_MPN"/>
    <property type="match status" value="1"/>
</dbReference>